<reference evidence="2" key="1">
    <citation type="journal article" date="2014" name="Front. Microbiol.">
        <title>High frequency of phylogenetically diverse reductive dehalogenase-homologous genes in deep subseafloor sedimentary metagenomes.</title>
        <authorList>
            <person name="Kawai M."/>
            <person name="Futagami T."/>
            <person name="Toyoda A."/>
            <person name="Takaki Y."/>
            <person name="Nishi S."/>
            <person name="Hori S."/>
            <person name="Arai W."/>
            <person name="Tsubouchi T."/>
            <person name="Morono Y."/>
            <person name="Uchiyama I."/>
            <person name="Ito T."/>
            <person name="Fujiyama A."/>
            <person name="Inagaki F."/>
            <person name="Takami H."/>
        </authorList>
    </citation>
    <scope>NUCLEOTIDE SEQUENCE</scope>
    <source>
        <strain evidence="2">Expedition CK06-06</strain>
    </source>
</reference>
<keyword evidence="1" id="KW-0812">Transmembrane</keyword>
<name>X1ARM7_9ZZZZ</name>
<feature type="transmembrane region" description="Helical" evidence="1">
    <location>
        <begin position="80"/>
        <end position="102"/>
    </location>
</feature>
<gene>
    <name evidence="2" type="ORF">S01H4_12314</name>
</gene>
<evidence type="ECO:0000313" key="2">
    <source>
        <dbReference type="EMBL" id="GAG62516.1"/>
    </source>
</evidence>
<dbReference type="AlphaFoldDB" id="X1ARM7"/>
<feature type="transmembrane region" description="Helical" evidence="1">
    <location>
        <begin position="143"/>
        <end position="161"/>
    </location>
</feature>
<evidence type="ECO:0000256" key="1">
    <source>
        <dbReference type="SAM" id="Phobius"/>
    </source>
</evidence>
<proteinExistence type="predicted"/>
<feature type="transmembrane region" description="Helical" evidence="1">
    <location>
        <begin position="48"/>
        <end position="73"/>
    </location>
</feature>
<keyword evidence="1" id="KW-0472">Membrane</keyword>
<dbReference type="InterPro" id="IPR025495">
    <property type="entry name" value="DUF4386"/>
</dbReference>
<dbReference type="EMBL" id="BART01005202">
    <property type="protein sequence ID" value="GAG62516.1"/>
    <property type="molecule type" value="Genomic_DNA"/>
</dbReference>
<comment type="caution">
    <text evidence="2">The sequence shown here is derived from an EMBL/GenBank/DDBJ whole genome shotgun (WGS) entry which is preliminary data.</text>
</comment>
<keyword evidence="1" id="KW-1133">Transmembrane helix</keyword>
<evidence type="ECO:0008006" key="3">
    <source>
        <dbReference type="Google" id="ProtNLM"/>
    </source>
</evidence>
<protein>
    <recommendedName>
        <fullName evidence="3">DUF4386 domain-containing protein</fullName>
    </recommendedName>
</protein>
<sequence>MNSNRKTAIIVGVLFIMALVLFLIGQAIYEPILGSPDYLDNAYPNRVIVIIGILLEFISALAVILIPVLLFPLLKKHNEVLALGYVSFRLFEAVLLSVAQIFKLSLVNLSQEYLNKGGVDASYFKNIGNSIQSVIYWIDHDGLIYLFVFGIGALILYSALYKSKLIPRWLSIWGLISAVAILIASVLATFDISLVFAMLLVIPIAFQNKLWQFG</sequence>
<feature type="transmembrane region" description="Helical" evidence="1">
    <location>
        <begin position="7"/>
        <end position="28"/>
    </location>
</feature>
<organism evidence="2">
    <name type="scientific">marine sediment metagenome</name>
    <dbReference type="NCBI Taxonomy" id="412755"/>
    <lineage>
        <taxon>unclassified sequences</taxon>
        <taxon>metagenomes</taxon>
        <taxon>ecological metagenomes</taxon>
    </lineage>
</organism>
<feature type="transmembrane region" description="Helical" evidence="1">
    <location>
        <begin position="173"/>
        <end position="206"/>
    </location>
</feature>
<dbReference type="Pfam" id="PF14329">
    <property type="entry name" value="DUF4386"/>
    <property type="match status" value="1"/>
</dbReference>
<accession>X1ARM7</accession>